<protein>
    <recommendedName>
        <fullName evidence="5">Ankyrin</fullName>
    </recommendedName>
</protein>
<evidence type="ECO:0000256" key="1">
    <source>
        <dbReference type="PROSITE-ProRule" id="PRU00023"/>
    </source>
</evidence>
<dbReference type="Proteomes" id="UP000738349">
    <property type="component" value="Unassembled WGS sequence"/>
</dbReference>
<dbReference type="InterPro" id="IPR002110">
    <property type="entry name" value="Ankyrin_rpt"/>
</dbReference>
<gene>
    <name evidence="3" type="ORF">EDB81DRAFT_634621</name>
</gene>
<comment type="caution">
    <text evidence="3">The sequence shown here is derived from an EMBL/GenBank/DDBJ whole genome shotgun (WGS) entry which is preliminary data.</text>
</comment>
<organism evidence="3 4">
    <name type="scientific">Dactylonectria macrodidyma</name>
    <dbReference type="NCBI Taxonomy" id="307937"/>
    <lineage>
        <taxon>Eukaryota</taxon>
        <taxon>Fungi</taxon>
        <taxon>Dikarya</taxon>
        <taxon>Ascomycota</taxon>
        <taxon>Pezizomycotina</taxon>
        <taxon>Sordariomycetes</taxon>
        <taxon>Hypocreomycetidae</taxon>
        <taxon>Hypocreales</taxon>
        <taxon>Nectriaceae</taxon>
        <taxon>Dactylonectria</taxon>
    </lineage>
</organism>
<feature type="region of interest" description="Disordered" evidence="2">
    <location>
        <begin position="54"/>
        <end position="73"/>
    </location>
</feature>
<dbReference type="SUPFAM" id="SSF48403">
    <property type="entry name" value="Ankyrin repeat"/>
    <property type="match status" value="1"/>
</dbReference>
<dbReference type="OrthoDB" id="341259at2759"/>
<keyword evidence="4" id="KW-1185">Reference proteome</keyword>
<evidence type="ECO:0008006" key="5">
    <source>
        <dbReference type="Google" id="ProtNLM"/>
    </source>
</evidence>
<evidence type="ECO:0000313" key="3">
    <source>
        <dbReference type="EMBL" id="KAH7176055.1"/>
    </source>
</evidence>
<dbReference type="PROSITE" id="PS50088">
    <property type="entry name" value="ANK_REPEAT"/>
    <property type="match status" value="1"/>
</dbReference>
<proteinExistence type="predicted"/>
<dbReference type="Gene3D" id="1.25.40.20">
    <property type="entry name" value="Ankyrin repeat-containing domain"/>
    <property type="match status" value="1"/>
</dbReference>
<dbReference type="PROSITE" id="PS50297">
    <property type="entry name" value="ANK_REP_REGION"/>
    <property type="match status" value="1"/>
</dbReference>
<feature type="repeat" description="ANK" evidence="1">
    <location>
        <begin position="25"/>
        <end position="49"/>
    </location>
</feature>
<dbReference type="AlphaFoldDB" id="A0A9P9FTA9"/>
<keyword evidence="1" id="KW-0040">ANK repeat</keyword>
<name>A0A9P9FTA9_9HYPO</name>
<accession>A0A9P9FTA9</accession>
<dbReference type="EMBL" id="JAGMUV010000001">
    <property type="protein sequence ID" value="KAH7176055.1"/>
    <property type="molecule type" value="Genomic_DNA"/>
</dbReference>
<evidence type="ECO:0000256" key="2">
    <source>
        <dbReference type="SAM" id="MobiDB-lite"/>
    </source>
</evidence>
<sequence length="73" mass="8204">KNGHEEVTRILLAIDGVDRDWRGKDGRTPLSYAAAEGHESIIKPLPDLGRVEIDSRDDDGRTPDWRHAVTEID</sequence>
<reference evidence="3" key="1">
    <citation type="journal article" date="2021" name="Nat. Commun.">
        <title>Genetic determinants of endophytism in the Arabidopsis root mycobiome.</title>
        <authorList>
            <person name="Mesny F."/>
            <person name="Miyauchi S."/>
            <person name="Thiergart T."/>
            <person name="Pickel B."/>
            <person name="Atanasova L."/>
            <person name="Karlsson M."/>
            <person name="Huettel B."/>
            <person name="Barry K.W."/>
            <person name="Haridas S."/>
            <person name="Chen C."/>
            <person name="Bauer D."/>
            <person name="Andreopoulos W."/>
            <person name="Pangilinan J."/>
            <person name="LaButti K."/>
            <person name="Riley R."/>
            <person name="Lipzen A."/>
            <person name="Clum A."/>
            <person name="Drula E."/>
            <person name="Henrissat B."/>
            <person name="Kohler A."/>
            <person name="Grigoriev I.V."/>
            <person name="Martin F.M."/>
            <person name="Hacquard S."/>
        </authorList>
    </citation>
    <scope>NUCLEOTIDE SEQUENCE</scope>
    <source>
        <strain evidence="3">MPI-CAGE-AT-0147</strain>
    </source>
</reference>
<feature type="non-terminal residue" evidence="3">
    <location>
        <position position="1"/>
    </location>
</feature>
<dbReference type="InterPro" id="IPR036770">
    <property type="entry name" value="Ankyrin_rpt-contain_sf"/>
</dbReference>
<evidence type="ECO:0000313" key="4">
    <source>
        <dbReference type="Proteomes" id="UP000738349"/>
    </source>
</evidence>
<dbReference type="Pfam" id="PF12796">
    <property type="entry name" value="Ank_2"/>
    <property type="match status" value="1"/>
</dbReference>